<dbReference type="PANTHER" id="PTHR23240">
    <property type="entry name" value="DNA CROSS-LINK REPAIR PROTEIN PSO2/SNM1-RELATED"/>
    <property type="match status" value="1"/>
</dbReference>
<sequence>MEDYAALKNVKIHQLYLDTTYCNSSYTFPSQKEVLDLSVSLSLSALQENPKTLIVVGSYTIGKEKVFLAIAETVKSKIGVTKEKKRILDCQENSHLNKLVSLNMDECMVHVVKMNSLNYKSLSQHLAKYKAKFDRILAFKPTGWTHSDKNKLLSDIKPSLKRENIILYGLPYSEHSSYTEMKRFVQFTQPEIIIPTVNNGSPSARKAMKDIFKSWLSEKSIAINELFSLSK</sequence>
<dbReference type="GO" id="GO:0036297">
    <property type="term" value="P:interstrand cross-link repair"/>
    <property type="evidence" value="ECO:0007669"/>
    <property type="project" value="TreeGrafter"/>
</dbReference>
<dbReference type="Gene3D" id="3.40.50.12650">
    <property type="match status" value="1"/>
</dbReference>
<evidence type="ECO:0000256" key="2">
    <source>
        <dbReference type="ARBA" id="ARBA00010304"/>
    </source>
</evidence>
<organism evidence="7 8">
    <name type="scientific">Acanthosepion pharaonis</name>
    <name type="common">Pharaoh cuttlefish</name>
    <name type="synonym">Sepia pharaonis</name>
    <dbReference type="NCBI Taxonomy" id="158019"/>
    <lineage>
        <taxon>Eukaryota</taxon>
        <taxon>Metazoa</taxon>
        <taxon>Spiralia</taxon>
        <taxon>Lophotrochozoa</taxon>
        <taxon>Mollusca</taxon>
        <taxon>Cephalopoda</taxon>
        <taxon>Coleoidea</taxon>
        <taxon>Decapodiformes</taxon>
        <taxon>Sepiida</taxon>
        <taxon>Sepiina</taxon>
        <taxon>Sepiidae</taxon>
        <taxon>Acanthosepion</taxon>
    </lineage>
</organism>
<evidence type="ECO:0000256" key="3">
    <source>
        <dbReference type="ARBA" id="ARBA00022763"/>
    </source>
</evidence>
<dbReference type="GO" id="GO:0005634">
    <property type="term" value="C:nucleus"/>
    <property type="evidence" value="ECO:0007669"/>
    <property type="project" value="UniProtKB-SubCell"/>
</dbReference>
<dbReference type="InterPro" id="IPR036866">
    <property type="entry name" value="RibonucZ/Hydroxyglut_hydro"/>
</dbReference>
<evidence type="ECO:0000256" key="4">
    <source>
        <dbReference type="ARBA" id="ARBA00023204"/>
    </source>
</evidence>
<dbReference type="Pfam" id="PF07522">
    <property type="entry name" value="DRMBL"/>
    <property type="match status" value="1"/>
</dbReference>
<keyword evidence="3" id="KW-0227">DNA damage</keyword>
<evidence type="ECO:0000256" key="5">
    <source>
        <dbReference type="ARBA" id="ARBA00023242"/>
    </source>
</evidence>
<evidence type="ECO:0000313" key="8">
    <source>
        <dbReference type="Proteomes" id="UP000597762"/>
    </source>
</evidence>
<accession>A0A812D447</accession>
<dbReference type="FunFam" id="3.40.50.12650:FF:000001">
    <property type="entry name" value="DNA cross-link repair 1A"/>
    <property type="match status" value="1"/>
</dbReference>
<evidence type="ECO:0000313" key="7">
    <source>
        <dbReference type="EMBL" id="CAE1284785.1"/>
    </source>
</evidence>
<dbReference type="PANTHER" id="PTHR23240:SF6">
    <property type="entry name" value="DNA CROSS-LINK REPAIR 1A PROTEIN"/>
    <property type="match status" value="1"/>
</dbReference>
<gene>
    <name evidence="7" type="ORF">SPHA_44949</name>
</gene>
<comment type="caution">
    <text evidence="7">The sequence shown here is derived from an EMBL/GenBank/DDBJ whole genome shotgun (WGS) entry which is preliminary data.</text>
</comment>
<dbReference type="InterPro" id="IPR011084">
    <property type="entry name" value="DRMBL"/>
</dbReference>
<protein>
    <submittedName>
        <fullName evidence="7">DCLRE1A</fullName>
    </submittedName>
</protein>
<keyword evidence="5" id="KW-0539">Nucleus</keyword>
<dbReference type="AlphaFoldDB" id="A0A812D447"/>
<evidence type="ECO:0000256" key="1">
    <source>
        <dbReference type="ARBA" id="ARBA00004123"/>
    </source>
</evidence>
<dbReference type="GO" id="GO:0003684">
    <property type="term" value="F:damaged DNA binding"/>
    <property type="evidence" value="ECO:0007669"/>
    <property type="project" value="TreeGrafter"/>
</dbReference>
<keyword evidence="4" id="KW-0234">DNA repair</keyword>
<dbReference type="OrthoDB" id="262529at2759"/>
<comment type="subcellular location">
    <subcellularLocation>
        <location evidence="1">Nucleus</location>
    </subcellularLocation>
</comment>
<feature type="domain" description="DNA repair metallo-beta-lactamase" evidence="6">
    <location>
        <begin position="95"/>
        <end position="200"/>
    </location>
</feature>
<evidence type="ECO:0000259" key="6">
    <source>
        <dbReference type="Pfam" id="PF07522"/>
    </source>
</evidence>
<dbReference type="GO" id="GO:0035312">
    <property type="term" value="F:5'-3' DNA exonuclease activity"/>
    <property type="evidence" value="ECO:0007669"/>
    <property type="project" value="TreeGrafter"/>
</dbReference>
<name>A0A812D447_ACAPH</name>
<keyword evidence="8" id="KW-1185">Reference proteome</keyword>
<dbReference type="EMBL" id="CAHIKZ030002311">
    <property type="protein sequence ID" value="CAE1284785.1"/>
    <property type="molecule type" value="Genomic_DNA"/>
</dbReference>
<comment type="similarity">
    <text evidence="2">Belongs to the DNA repair metallo-beta-lactamase (DRMBL) family.</text>
</comment>
<proteinExistence type="inferred from homology"/>
<dbReference type="SUPFAM" id="SSF56281">
    <property type="entry name" value="Metallo-hydrolase/oxidoreductase"/>
    <property type="match status" value="1"/>
</dbReference>
<reference evidence="7" key="1">
    <citation type="submission" date="2021-01" db="EMBL/GenBank/DDBJ databases">
        <authorList>
            <person name="Li R."/>
            <person name="Bekaert M."/>
        </authorList>
    </citation>
    <scope>NUCLEOTIDE SEQUENCE</scope>
    <source>
        <strain evidence="7">Farmed</strain>
    </source>
</reference>
<dbReference type="Proteomes" id="UP000597762">
    <property type="component" value="Unassembled WGS sequence"/>
</dbReference>
<dbReference type="GO" id="GO:0006303">
    <property type="term" value="P:double-strand break repair via nonhomologous end joining"/>
    <property type="evidence" value="ECO:0007669"/>
    <property type="project" value="TreeGrafter"/>
</dbReference>